<comment type="caution">
    <text evidence="2">The sequence shown here is derived from an EMBL/GenBank/DDBJ whole genome shotgun (WGS) entry which is preliminary data.</text>
</comment>
<sequence>MGITIVFIAILVLILMLIIRSKLPITQKIAVSIGTILLLFFLLAYLFISGFDSGRTPKKTAEELNQEEKK</sequence>
<evidence type="ECO:0000313" key="3">
    <source>
        <dbReference type="Proteomes" id="UP000250831"/>
    </source>
</evidence>
<accession>A0A363NZA6</accession>
<keyword evidence="1" id="KW-0812">Transmembrane</keyword>
<evidence type="ECO:0000313" key="2">
    <source>
        <dbReference type="EMBL" id="PUV26142.1"/>
    </source>
</evidence>
<protein>
    <submittedName>
        <fullName evidence="2">Uncharacterized protein</fullName>
    </submittedName>
</protein>
<dbReference type="EMBL" id="QCXX01000001">
    <property type="protein sequence ID" value="PUV26142.1"/>
    <property type="molecule type" value="Genomic_DNA"/>
</dbReference>
<feature type="transmembrane region" description="Helical" evidence="1">
    <location>
        <begin position="29"/>
        <end position="48"/>
    </location>
</feature>
<evidence type="ECO:0000256" key="1">
    <source>
        <dbReference type="SAM" id="Phobius"/>
    </source>
</evidence>
<keyword evidence="1" id="KW-0472">Membrane</keyword>
<proteinExistence type="predicted"/>
<dbReference type="AlphaFoldDB" id="A0A363NZA6"/>
<organism evidence="2 3">
    <name type="scientific">Sphingobacterium athyrii</name>
    <dbReference type="NCBI Taxonomy" id="2152717"/>
    <lineage>
        <taxon>Bacteria</taxon>
        <taxon>Pseudomonadati</taxon>
        <taxon>Bacteroidota</taxon>
        <taxon>Sphingobacteriia</taxon>
        <taxon>Sphingobacteriales</taxon>
        <taxon>Sphingobacteriaceae</taxon>
        <taxon>Sphingobacterium</taxon>
    </lineage>
</organism>
<reference evidence="2 3" key="1">
    <citation type="submission" date="2018-04" db="EMBL/GenBank/DDBJ databases">
        <title>Sphingobacterium sp. M46 Genome.</title>
        <authorList>
            <person name="Cheng J."/>
            <person name="Li Y."/>
        </authorList>
    </citation>
    <scope>NUCLEOTIDE SEQUENCE [LARGE SCALE GENOMIC DNA]</scope>
    <source>
        <strain evidence="2 3">M46</strain>
    </source>
</reference>
<dbReference type="RefSeq" id="WP_108632432.1">
    <property type="nucleotide sequence ID" value="NZ_DAMCKI010000008.1"/>
</dbReference>
<name>A0A363NZA6_9SPHI</name>
<gene>
    <name evidence="2" type="ORF">DCO56_04045</name>
</gene>
<feature type="transmembrane region" description="Helical" evidence="1">
    <location>
        <begin position="5"/>
        <end position="23"/>
    </location>
</feature>
<keyword evidence="1" id="KW-1133">Transmembrane helix</keyword>
<dbReference type="Proteomes" id="UP000250831">
    <property type="component" value="Unassembled WGS sequence"/>
</dbReference>
<keyword evidence="3" id="KW-1185">Reference proteome</keyword>